<reference evidence="1 2" key="1">
    <citation type="submission" date="2007-09" db="EMBL/GenBank/DDBJ databases">
        <title>Draft genome sequence of Eubacterium dolichum (DSM 3991).</title>
        <authorList>
            <person name="Sudarsanam P."/>
            <person name="Ley R."/>
            <person name="Guruge J."/>
            <person name="Turnbaugh P.J."/>
            <person name="Mahowald M."/>
            <person name="Liep D."/>
            <person name="Gordon J."/>
        </authorList>
    </citation>
    <scope>NUCLEOTIDE SEQUENCE [LARGE SCALE GENOMIC DNA]</scope>
    <source>
        <strain evidence="1 2">DSM 3991</strain>
    </source>
</reference>
<organism evidence="1 2">
    <name type="scientific">Amedibacillus dolichus DSM 3991</name>
    <dbReference type="NCBI Taxonomy" id="428127"/>
    <lineage>
        <taxon>Bacteria</taxon>
        <taxon>Bacillati</taxon>
        <taxon>Bacillota</taxon>
        <taxon>Erysipelotrichia</taxon>
        <taxon>Erysipelotrichales</taxon>
        <taxon>Erysipelotrichaceae</taxon>
        <taxon>Amedibacillus</taxon>
    </lineage>
</organism>
<gene>
    <name evidence="1" type="ORF">EUBDOL_01501</name>
</gene>
<dbReference type="Proteomes" id="UP000004090">
    <property type="component" value="Unassembled WGS sequence"/>
</dbReference>
<evidence type="ECO:0000313" key="2">
    <source>
        <dbReference type="Proteomes" id="UP000004090"/>
    </source>
</evidence>
<reference evidence="1 2" key="2">
    <citation type="submission" date="2007-09" db="EMBL/GenBank/DDBJ databases">
        <authorList>
            <person name="Fulton L."/>
            <person name="Clifton S."/>
            <person name="Fulton B."/>
            <person name="Xu J."/>
            <person name="Minx P."/>
            <person name="Pepin K.H."/>
            <person name="Johnson M."/>
            <person name="Thiruvilangam P."/>
            <person name="Bhonagiri V."/>
            <person name="Nash W.E."/>
            <person name="Mardis E.R."/>
            <person name="Wilson R.K."/>
        </authorList>
    </citation>
    <scope>NUCLEOTIDE SEQUENCE [LARGE SCALE GENOMIC DNA]</scope>
    <source>
        <strain evidence="1 2">DSM 3991</strain>
    </source>
</reference>
<name>A8RCU0_9FIRM</name>
<protein>
    <submittedName>
        <fullName evidence="1">Uncharacterized protein</fullName>
    </submittedName>
</protein>
<dbReference type="STRING" id="428127.EUBDOL_01501"/>
<dbReference type="AlphaFoldDB" id="A8RCU0"/>
<evidence type="ECO:0000313" key="1">
    <source>
        <dbReference type="EMBL" id="EDP10902.1"/>
    </source>
</evidence>
<comment type="caution">
    <text evidence="1">The sequence shown here is derived from an EMBL/GenBank/DDBJ whole genome shotgun (WGS) entry which is preliminary data.</text>
</comment>
<dbReference type="EMBL" id="ABAW02000021">
    <property type="protein sequence ID" value="EDP10902.1"/>
    <property type="molecule type" value="Genomic_DNA"/>
</dbReference>
<proteinExistence type="predicted"/>
<dbReference type="HOGENOM" id="CLU_2733999_0_0_9"/>
<accession>A8RCU0</accession>
<sequence length="71" mass="8050">MCHKNGTCGETEDKMKGGLMKINYEEHLLYFLNEIAKISNEKASIRNCLKIKVLTDVISSIYLIMGLKKGQ</sequence>